<dbReference type="InterPro" id="IPR036388">
    <property type="entry name" value="WH-like_DNA-bd_sf"/>
</dbReference>
<dbReference type="InterPro" id="IPR036390">
    <property type="entry name" value="WH_DNA-bd_sf"/>
</dbReference>
<dbReference type="SUPFAM" id="SSF46785">
    <property type="entry name" value="Winged helix' DNA-binding domain"/>
    <property type="match status" value="1"/>
</dbReference>
<proteinExistence type="predicted"/>
<dbReference type="AlphaFoldDB" id="A0A644WMW1"/>
<evidence type="ECO:0000256" key="1">
    <source>
        <dbReference type="ARBA" id="ARBA00023015"/>
    </source>
</evidence>
<evidence type="ECO:0000313" key="5">
    <source>
        <dbReference type="EMBL" id="MPM05162.1"/>
    </source>
</evidence>
<keyword evidence="1" id="KW-0805">Transcription regulation</keyword>
<dbReference type="InterPro" id="IPR011991">
    <property type="entry name" value="ArsR-like_HTH"/>
</dbReference>
<dbReference type="InterPro" id="IPR051081">
    <property type="entry name" value="HTH_MetalResp_TranReg"/>
</dbReference>
<dbReference type="PANTHER" id="PTHR33154:SF18">
    <property type="entry name" value="ARSENICAL RESISTANCE OPERON REPRESSOR"/>
    <property type="match status" value="1"/>
</dbReference>
<dbReference type="CDD" id="cd00090">
    <property type="entry name" value="HTH_ARSR"/>
    <property type="match status" value="1"/>
</dbReference>
<dbReference type="GO" id="GO:0003700">
    <property type="term" value="F:DNA-binding transcription factor activity"/>
    <property type="evidence" value="ECO:0007669"/>
    <property type="project" value="InterPro"/>
</dbReference>
<protein>
    <recommendedName>
        <fullName evidence="4">HTH arsR-type domain-containing protein</fullName>
    </recommendedName>
</protein>
<evidence type="ECO:0000256" key="2">
    <source>
        <dbReference type="ARBA" id="ARBA00023125"/>
    </source>
</evidence>
<gene>
    <name evidence="5" type="ORF">SDC9_51449</name>
</gene>
<dbReference type="NCBIfam" id="NF033788">
    <property type="entry name" value="HTH_metalloreg"/>
    <property type="match status" value="1"/>
</dbReference>
<dbReference type="Gene3D" id="1.10.10.10">
    <property type="entry name" value="Winged helix-like DNA-binding domain superfamily/Winged helix DNA-binding domain"/>
    <property type="match status" value="1"/>
</dbReference>
<dbReference type="InterPro" id="IPR001845">
    <property type="entry name" value="HTH_ArsR_DNA-bd_dom"/>
</dbReference>
<reference evidence="5" key="1">
    <citation type="submission" date="2019-08" db="EMBL/GenBank/DDBJ databases">
        <authorList>
            <person name="Kucharzyk K."/>
            <person name="Murdoch R.W."/>
            <person name="Higgins S."/>
            <person name="Loffler F."/>
        </authorList>
    </citation>
    <scope>NUCLEOTIDE SEQUENCE</scope>
</reference>
<accession>A0A644WMW1</accession>
<evidence type="ECO:0000259" key="4">
    <source>
        <dbReference type="PROSITE" id="PS50987"/>
    </source>
</evidence>
<dbReference type="Pfam" id="PF01022">
    <property type="entry name" value="HTH_5"/>
    <property type="match status" value="1"/>
</dbReference>
<dbReference type="PRINTS" id="PR00778">
    <property type="entry name" value="HTHARSR"/>
</dbReference>
<dbReference type="SMART" id="SM00418">
    <property type="entry name" value="HTH_ARSR"/>
    <property type="match status" value="1"/>
</dbReference>
<dbReference type="PROSITE" id="PS50987">
    <property type="entry name" value="HTH_ARSR_2"/>
    <property type="match status" value="1"/>
</dbReference>
<organism evidence="5">
    <name type="scientific">bioreactor metagenome</name>
    <dbReference type="NCBI Taxonomy" id="1076179"/>
    <lineage>
        <taxon>unclassified sequences</taxon>
        <taxon>metagenomes</taxon>
        <taxon>ecological metagenomes</taxon>
    </lineage>
</organism>
<evidence type="ECO:0000256" key="3">
    <source>
        <dbReference type="ARBA" id="ARBA00023163"/>
    </source>
</evidence>
<dbReference type="PANTHER" id="PTHR33154">
    <property type="entry name" value="TRANSCRIPTIONAL REGULATOR, ARSR FAMILY"/>
    <property type="match status" value="1"/>
</dbReference>
<feature type="domain" description="HTH arsR-type" evidence="4">
    <location>
        <begin position="1"/>
        <end position="89"/>
    </location>
</feature>
<dbReference type="EMBL" id="VSSQ01001106">
    <property type="protein sequence ID" value="MPM05162.1"/>
    <property type="molecule type" value="Genomic_DNA"/>
</dbReference>
<keyword evidence="3" id="KW-0804">Transcription</keyword>
<keyword evidence="2" id="KW-0238">DNA-binding</keyword>
<dbReference type="GO" id="GO:0003677">
    <property type="term" value="F:DNA binding"/>
    <property type="evidence" value="ECO:0007669"/>
    <property type="project" value="UniProtKB-KW"/>
</dbReference>
<comment type="caution">
    <text evidence="5">The sequence shown here is derived from an EMBL/GenBank/DDBJ whole genome shotgun (WGS) entry which is preliminary data.</text>
</comment>
<sequence length="109" mass="12588">MKTAILIKALCEPMRYSIFQQLLVRKHCVRSLSKKMGITESAISQHMKVLREAGLVYGEKYGYHTHYLPCQEAVDCLAESFEQMRQQSLSLNRDPKLCECAFREGEESK</sequence>
<name>A0A644WMW1_9ZZZZ</name>